<feature type="repeat" description="WD" evidence="5">
    <location>
        <begin position="208"/>
        <end position="236"/>
    </location>
</feature>
<evidence type="ECO:0008006" key="9">
    <source>
        <dbReference type="Google" id="ProtNLM"/>
    </source>
</evidence>
<dbReference type="InterPro" id="IPR020472">
    <property type="entry name" value="WD40_PAC1"/>
</dbReference>
<protein>
    <recommendedName>
        <fullName evidence="9">DNA excision repair protein ERCC-8</fullName>
    </recommendedName>
</protein>
<keyword evidence="3" id="KW-0227">DNA damage</keyword>
<dbReference type="PANTHER" id="PTHR46202:SF1">
    <property type="entry name" value="DNA EXCISION REPAIR PROTEIN ERCC-8"/>
    <property type="match status" value="1"/>
</dbReference>
<dbReference type="InterPro" id="IPR036322">
    <property type="entry name" value="WD40_repeat_dom_sf"/>
</dbReference>
<feature type="compositionally biased region" description="Acidic residues" evidence="6">
    <location>
        <begin position="416"/>
        <end position="430"/>
    </location>
</feature>
<feature type="region of interest" description="Disordered" evidence="6">
    <location>
        <begin position="90"/>
        <end position="112"/>
    </location>
</feature>
<keyword evidence="1 5" id="KW-0853">WD repeat</keyword>
<feature type="region of interest" description="Disordered" evidence="6">
    <location>
        <begin position="416"/>
        <end position="436"/>
    </location>
</feature>
<dbReference type="Proteomes" id="UP001172684">
    <property type="component" value="Unassembled WGS sequence"/>
</dbReference>
<dbReference type="Pfam" id="PF00400">
    <property type="entry name" value="WD40"/>
    <property type="match status" value="3"/>
</dbReference>
<dbReference type="PANTHER" id="PTHR46202">
    <property type="entry name" value="DNA EXCISION REPAIR PROTEIN ERCC-8"/>
    <property type="match status" value="1"/>
</dbReference>
<dbReference type="PROSITE" id="PS50082">
    <property type="entry name" value="WD_REPEATS_2"/>
    <property type="match status" value="4"/>
</dbReference>
<feature type="repeat" description="WD" evidence="5">
    <location>
        <begin position="78"/>
        <end position="100"/>
    </location>
</feature>
<evidence type="ECO:0000256" key="2">
    <source>
        <dbReference type="ARBA" id="ARBA00022737"/>
    </source>
</evidence>
<comment type="caution">
    <text evidence="7">The sequence shown here is derived from an EMBL/GenBank/DDBJ whole genome shotgun (WGS) entry which is preliminary data.</text>
</comment>
<evidence type="ECO:0000313" key="7">
    <source>
        <dbReference type="EMBL" id="KAJ9663414.1"/>
    </source>
</evidence>
<keyword evidence="4" id="KW-0234">DNA repair</keyword>
<dbReference type="InterPro" id="IPR042238">
    <property type="entry name" value="Rad28/ERCC8/Ckn1/ATCSA-1"/>
</dbReference>
<dbReference type="InterPro" id="IPR015943">
    <property type="entry name" value="WD40/YVTN_repeat-like_dom_sf"/>
</dbReference>
<evidence type="ECO:0000313" key="8">
    <source>
        <dbReference type="Proteomes" id="UP001172684"/>
    </source>
</evidence>
<sequence length="455" mass="49577">MNSYLLNRSAGTISPREFACFETERRLHALQHSSVHFDGHIQQQPANGSGTSGDARQGAQEDPVAHPAGVNALTIDNLLSGGADHAISLWDLESPPTTSPPTHHPLATASRNQPPYHRFGITDLHFYPFDSLAFTSSSYDHTLKLWSSETLRPSASFPLGSIIYSHALSPIASHLLVACATQHPAVRLVDLRSGAATHSLAGHVGGAVLSVDWSPVREHVLASAGADGTVRFWDVRRSAGCIGMLDMDDSVGVGGFLDGGARRHARGKAHAGAANGVMWTEDGRHVVSTGHDEKIRVWDAETGANTLASFGPLVRNAQLSTLVPCLAPAGLVRPGREVLFFPSQAEILMFELYEGRLLKRLRTPGVVFNNTKVGAEKRSAKSKVTRLAWRAHEVELYSAHGDGSIRVWAPRTTEDVEADAEEREEVEDQEESRKRKRQVLDDVYRDLTRRRVADV</sequence>
<evidence type="ECO:0000256" key="3">
    <source>
        <dbReference type="ARBA" id="ARBA00022763"/>
    </source>
</evidence>
<dbReference type="PROSITE" id="PS50294">
    <property type="entry name" value="WD_REPEATS_REGION"/>
    <property type="match status" value="1"/>
</dbReference>
<dbReference type="Gene3D" id="2.130.10.10">
    <property type="entry name" value="YVTN repeat-like/Quinoprotein amine dehydrogenase"/>
    <property type="match status" value="1"/>
</dbReference>
<dbReference type="SMART" id="SM00320">
    <property type="entry name" value="WD40"/>
    <property type="match status" value="5"/>
</dbReference>
<reference evidence="7" key="1">
    <citation type="submission" date="2022-10" db="EMBL/GenBank/DDBJ databases">
        <title>Culturing micro-colonial fungi from biological soil crusts in the Mojave desert and describing Neophaeococcomyces mojavensis, and introducing the new genera and species Taxawa tesnikishii.</title>
        <authorList>
            <person name="Kurbessoian T."/>
            <person name="Stajich J.E."/>
        </authorList>
    </citation>
    <scope>NUCLEOTIDE SEQUENCE</scope>
    <source>
        <strain evidence="7">TK_1</strain>
    </source>
</reference>
<evidence type="ECO:0000256" key="1">
    <source>
        <dbReference type="ARBA" id="ARBA00022574"/>
    </source>
</evidence>
<feature type="repeat" description="WD" evidence="5">
    <location>
        <begin position="267"/>
        <end position="308"/>
    </location>
</feature>
<organism evidence="7 8">
    <name type="scientific">Coniosporium apollinis</name>
    <dbReference type="NCBI Taxonomy" id="61459"/>
    <lineage>
        <taxon>Eukaryota</taxon>
        <taxon>Fungi</taxon>
        <taxon>Dikarya</taxon>
        <taxon>Ascomycota</taxon>
        <taxon>Pezizomycotina</taxon>
        <taxon>Dothideomycetes</taxon>
        <taxon>Dothideomycetes incertae sedis</taxon>
        <taxon>Coniosporium</taxon>
    </lineage>
</organism>
<accession>A0ABQ9NQ00</accession>
<feature type="region of interest" description="Disordered" evidence="6">
    <location>
        <begin position="40"/>
        <end position="62"/>
    </location>
</feature>
<gene>
    <name evidence="7" type="ORF">H2201_005622</name>
</gene>
<dbReference type="EMBL" id="JAPDRL010000043">
    <property type="protein sequence ID" value="KAJ9663414.1"/>
    <property type="molecule type" value="Genomic_DNA"/>
</dbReference>
<evidence type="ECO:0000256" key="5">
    <source>
        <dbReference type="PROSITE-ProRule" id="PRU00221"/>
    </source>
</evidence>
<feature type="compositionally biased region" description="Polar residues" evidence="6">
    <location>
        <begin position="41"/>
        <end position="54"/>
    </location>
</feature>
<dbReference type="PROSITE" id="PS00678">
    <property type="entry name" value="WD_REPEATS_1"/>
    <property type="match status" value="2"/>
</dbReference>
<keyword evidence="2" id="KW-0677">Repeat</keyword>
<dbReference type="InterPro" id="IPR001680">
    <property type="entry name" value="WD40_rpt"/>
</dbReference>
<name>A0ABQ9NQ00_9PEZI</name>
<dbReference type="SUPFAM" id="SSF50978">
    <property type="entry name" value="WD40 repeat-like"/>
    <property type="match status" value="1"/>
</dbReference>
<keyword evidence="8" id="KW-1185">Reference proteome</keyword>
<dbReference type="InterPro" id="IPR019775">
    <property type="entry name" value="WD40_repeat_CS"/>
</dbReference>
<dbReference type="PRINTS" id="PR00320">
    <property type="entry name" value="GPROTEINBRPT"/>
</dbReference>
<evidence type="ECO:0000256" key="4">
    <source>
        <dbReference type="ARBA" id="ARBA00023204"/>
    </source>
</evidence>
<evidence type="ECO:0000256" key="6">
    <source>
        <dbReference type="SAM" id="MobiDB-lite"/>
    </source>
</evidence>
<feature type="repeat" description="WD" evidence="5">
    <location>
        <begin position="377"/>
        <end position="418"/>
    </location>
</feature>
<proteinExistence type="predicted"/>